<dbReference type="OrthoDB" id="9805918at2"/>
<sequence>MLPVIALVGRPNVGKSTLFNRLTKSRDALVANYAGLTRDRKYGEAEFDGHKMILVDTGGISGDEEGIDAAMAQQSMQAIEEADFVLFLVDCRAGLTPADDMIAERLRTRSKPTILVANKVDGVNPDIALAPFYELGIGELFPTTATHGRGVRSLMERLVEGLPAPDEEGAEEEATGIKIGIVGRPNVGKSTLVNRLLGEDRVVVFDQPGTTRDSVYINYTRDEKPYTIIDTAGIRRRKNVKESVEKFSIVKTLQAVEDANVVVLVIDASEGLVDQDLHLMGSVIQAGRALVVALNKWDGLDPDHRDFVKTELERRLRFVDFADIHFISALHGTGVGNLYKSIEDAYQSATDKLSTNHLTRILQWAVSEHQPPLVNGHRIKLRYAHAGGQNPPVIVIHGNQTALVPNHYTRYLEKTFRKALDLHGTPVKIEFRTGDNPFAGKKNKLSDRQKSKKRRLMKFVKKKK</sequence>
<evidence type="ECO:0000256" key="2">
    <source>
        <dbReference type="ARBA" id="ARBA00020953"/>
    </source>
</evidence>
<feature type="compositionally biased region" description="Basic residues" evidence="11">
    <location>
        <begin position="450"/>
        <end position="464"/>
    </location>
</feature>
<dbReference type="CDD" id="cd01894">
    <property type="entry name" value="EngA1"/>
    <property type="match status" value="1"/>
</dbReference>
<dbReference type="Gene3D" id="3.40.50.300">
    <property type="entry name" value="P-loop containing nucleotide triphosphate hydrolases"/>
    <property type="match status" value="2"/>
</dbReference>
<evidence type="ECO:0000256" key="1">
    <source>
        <dbReference type="ARBA" id="ARBA00008279"/>
    </source>
</evidence>
<dbReference type="InterPro" id="IPR016484">
    <property type="entry name" value="GTPase_Der"/>
</dbReference>
<feature type="binding site" evidence="8">
    <location>
        <begin position="56"/>
        <end position="60"/>
    </location>
    <ligand>
        <name>GTP</name>
        <dbReference type="ChEBI" id="CHEBI:37565"/>
        <label>1</label>
    </ligand>
</feature>
<dbReference type="CDD" id="cd01895">
    <property type="entry name" value="EngA2"/>
    <property type="match status" value="1"/>
</dbReference>
<evidence type="ECO:0000313" key="13">
    <source>
        <dbReference type="EMBL" id="MBB5212127.1"/>
    </source>
</evidence>
<reference evidence="13 16" key="2">
    <citation type="submission" date="2020-08" db="EMBL/GenBank/DDBJ databases">
        <title>Genomic Encyclopedia of Type Strains, Phase IV (KMG-IV): sequencing the most valuable type-strain genomes for metagenomic binning, comparative biology and taxonomic classification.</title>
        <authorList>
            <person name="Goeker M."/>
        </authorList>
    </citation>
    <scope>NUCLEOTIDE SEQUENCE [LARGE SCALE GENOMIC DNA]</scope>
    <source>
        <strain evidence="13 16">DSM 11525</strain>
    </source>
</reference>
<dbReference type="NCBIfam" id="TIGR00231">
    <property type="entry name" value="small_GTP"/>
    <property type="match status" value="2"/>
</dbReference>
<dbReference type="PANTHER" id="PTHR43834">
    <property type="entry name" value="GTPASE DER"/>
    <property type="match status" value="1"/>
</dbReference>
<feature type="domain" description="EngA-type G" evidence="12">
    <location>
        <begin position="177"/>
        <end position="350"/>
    </location>
</feature>
<evidence type="ECO:0000256" key="7">
    <source>
        <dbReference type="ARBA" id="ARBA00032345"/>
    </source>
</evidence>
<dbReference type="GO" id="GO:0005525">
    <property type="term" value="F:GTP binding"/>
    <property type="evidence" value="ECO:0007669"/>
    <property type="project" value="UniProtKB-UniRule"/>
</dbReference>
<feature type="domain" description="EngA-type G" evidence="12">
    <location>
        <begin position="3"/>
        <end position="166"/>
    </location>
</feature>
<dbReference type="PRINTS" id="PR00326">
    <property type="entry name" value="GTP1OBG"/>
</dbReference>
<dbReference type="GO" id="GO:0042254">
    <property type="term" value="P:ribosome biogenesis"/>
    <property type="evidence" value="ECO:0007669"/>
    <property type="project" value="UniProtKB-KW"/>
</dbReference>
<feature type="binding site" evidence="8">
    <location>
        <begin position="230"/>
        <end position="234"/>
    </location>
    <ligand>
        <name>GTP</name>
        <dbReference type="ChEBI" id="CHEBI:37565"/>
        <label>2</label>
    </ligand>
</feature>
<dbReference type="GO" id="GO:0043022">
    <property type="term" value="F:ribosome binding"/>
    <property type="evidence" value="ECO:0007669"/>
    <property type="project" value="TreeGrafter"/>
</dbReference>
<dbReference type="Pfam" id="PF01926">
    <property type="entry name" value="MMR_HSR1"/>
    <property type="match status" value="2"/>
</dbReference>
<feature type="binding site" evidence="8">
    <location>
        <begin position="295"/>
        <end position="298"/>
    </location>
    <ligand>
        <name>GTP</name>
        <dbReference type="ChEBI" id="CHEBI:37565"/>
        <label>2</label>
    </ligand>
</feature>
<comment type="subunit">
    <text evidence="8">Associates with the 50S ribosomal subunit.</text>
</comment>
<keyword evidence="15" id="KW-1185">Reference proteome</keyword>
<dbReference type="AlphaFoldDB" id="A0A6P1TE43"/>
<dbReference type="Pfam" id="PF14714">
    <property type="entry name" value="KH_dom-like"/>
    <property type="match status" value="1"/>
</dbReference>
<evidence type="ECO:0000256" key="8">
    <source>
        <dbReference type="HAMAP-Rule" id="MF_00195"/>
    </source>
</evidence>
<keyword evidence="6 8" id="KW-0342">GTP-binding</keyword>
<feature type="binding site" evidence="8">
    <location>
        <begin position="183"/>
        <end position="190"/>
    </location>
    <ligand>
        <name>GTP</name>
        <dbReference type="ChEBI" id="CHEBI:37565"/>
        <label>2</label>
    </ligand>
</feature>
<dbReference type="InterPro" id="IPR032859">
    <property type="entry name" value="KH_dom-like"/>
</dbReference>
<reference evidence="14 15" key="1">
    <citation type="submission" date="2020-01" db="EMBL/GenBank/DDBJ databases">
        <title>The possibility of degradation of plastic by Microbulbifer hydrolyticus IRE-31.</title>
        <authorList>
            <person name="Liu L."/>
        </authorList>
    </citation>
    <scope>NUCLEOTIDE SEQUENCE [LARGE SCALE GENOMIC DNA]</scope>
    <source>
        <strain evidence="14 15">IRE-31</strain>
    </source>
</reference>
<evidence type="ECO:0000313" key="14">
    <source>
        <dbReference type="EMBL" id="QHQ39800.1"/>
    </source>
</evidence>
<dbReference type="RefSeq" id="WP_161859114.1">
    <property type="nucleotide sequence ID" value="NZ_CP047491.1"/>
</dbReference>
<evidence type="ECO:0000313" key="15">
    <source>
        <dbReference type="Proteomes" id="UP000464675"/>
    </source>
</evidence>
<dbReference type="FunFam" id="3.30.300.20:FF:000004">
    <property type="entry name" value="GTPase Der"/>
    <property type="match status" value="1"/>
</dbReference>
<dbReference type="EMBL" id="JACHHR010000003">
    <property type="protein sequence ID" value="MBB5212127.1"/>
    <property type="molecule type" value="Genomic_DNA"/>
</dbReference>
<comment type="similarity">
    <text evidence="1 8 9 10">Belongs to the TRAFAC class TrmE-Era-EngA-EngB-Septin-like GTPase superfamily. EngA (Der) GTPase family.</text>
</comment>
<protein>
    <recommendedName>
        <fullName evidence="2 8">GTPase Der</fullName>
    </recommendedName>
    <alternativeName>
        <fullName evidence="7 8">GTP-binding protein EngA</fullName>
    </alternativeName>
</protein>
<evidence type="ECO:0000256" key="10">
    <source>
        <dbReference type="RuleBase" id="RU004481"/>
    </source>
</evidence>
<dbReference type="InterPro" id="IPR015946">
    <property type="entry name" value="KH_dom-like_a/b"/>
</dbReference>
<evidence type="ECO:0000256" key="4">
    <source>
        <dbReference type="ARBA" id="ARBA00022737"/>
    </source>
</evidence>
<keyword evidence="3 8" id="KW-0690">Ribosome biogenesis</keyword>
<evidence type="ECO:0000256" key="11">
    <source>
        <dbReference type="SAM" id="MobiDB-lite"/>
    </source>
</evidence>
<gene>
    <name evidence="8 14" type="primary">der</name>
    <name evidence="14" type="ORF">GTQ55_12930</name>
    <name evidence="13" type="ORF">HNQ53_002352</name>
</gene>
<dbReference type="NCBIfam" id="TIGR03594">
    <property type="entry name" value="GTPase_EngA"/>
    <property type="match status" value="1"/>
</dbReference>
<dbReference type="Proteomes" id="UP000464675">
    <property type="component" value="Chromosome"/>
</dbReference>
<comment type="function">
    <text evidence="8 10">GTPase that plays an essential role in the late steps of ribosome biogenesis.</text>
</comment>
<name>A0A6P1TE43_9GAMM</name>
<keyword evidence="4 10" id="KW-0677">Repeat</keyword>
<accession>A0A6P1TE43</accession>
<evidence type="ECO:0000259" key="12">
    <source>
        <dbReference type="PROSITE" id="PS51712"/>
    </source>
</evidence>
<dbReference type="PIRSF" id="PIRSF006485">
    <property type="entry name" value="GTP-binding_EngA"/>
    <property type="match status" value="1"/>
</dbReference>
<dbReference type="InterPro" id="IPR031166">
    <property type="entry name" value="G_ENGA"/>
</dbReference>
<dbReference type="InterPro" id="IPR006073">
    <property type="entry name" value="GTP-bd"/>
</dbReference>
<evidence type="ECO:0000256" key="3">
    <source>
        <dbReference type="ARBA" id="ARBA00022517"/>
    </source>
</evidence>
<dbReference type="Proteomes" id="UP000563601">
    <property type="component" value="Unassembled WGS sequence"/>
</dbReference>
<evidence type="ECO:0000256" key="6">
    <source>
        <dbReference type="ARBA" id="ARBA00023134"/>
    </source>
</evidence>
<evidence type="ECO:0000256" key="9">
    <source>
        <dbReference type="PROSITE-ProRule" id="PRU01049"/>
    </source>
</evidence>
<feature type="region of interest" description="Disordered" evidence="11">
    <location>
        <begin position="439"/>
        <end position="464"/>
    </location>
</feature>
<keyword evidence="5 8" id="KW-0547">Nucleotide-binding</keyword>
<dbReference type="EMBL" id="CP047491">
    <property type="protein sequence ID" value="QHQ39800.1"/>
    <property type="molecule type" value="Genomic_DNA"/>
</dbReference>
<feature type="binding site" evidence="8">
    <location>
        <begin position="9"/>
        <end position="16"/>
    </location>
    <ligand>
        <name>GTP</name>
        <dbReference type="ChEBI" id="CHEBI:37565"/>
        <label>1</label>
    </ligand>
</feature>
<evidence type="ECO:0000313" key="16">
    <source>
        <dbReference type="Proteomes" id="UP000563601"/>
    </source>
</evidence>
<feature type="binding site" evidence="8">
    <location>
        <begin position="118"/>
        <end position="121"/>
    </location>
    <ligand>
        <name>GTP</name>
        <dbReference type="ChEBI" id="CHEBI:37565"/>
        <label>1</label>
    </ligand>
</feature>
<proteinExistence type="inferred from homology"/>
<dbReference type="InterPro" id="IPR027417">
    <property type="entry name" value="P-loop_NTPase"/>
</dbReference>
<dbReference type="SUPFAM" id="SSF52540">
    <property type="entry name" value="P-loop containing nucleoside triphosphate hydrolases"/>
    <property type="match status" value="2"/>
</dbReference>
<organism evidence="13 16">
    <name type="scientific">Microbulbifer hydrolyticus</name>
    <dbReference type="NCBI Taxonomy" id="48074"/>
    <lineage>
        <taxon>Bacteria</taxon>
        <taxon>Pseudomonadati</taxon>
        <taxon>Pseudomonadota</taxon>
        <taxon>Gammaproteobacteria</taxon>
        <taxon>Cellvibrionales</taxon>
        <taxon>Microbulbiferaceae</taxon>
        <taxon>Microbulbifer</taxon>
    </lineage>
</organism>
<dbReference type="FunFam" id="3.40.50.300:FF:000040">
    <property type="entry name" value="GTPase Der"/>
    <property type="match status" value="1"/>
</dbReference>
<dbReference type="PROSITE" id="PS51712">
    <property type="entry name" value="G_ENGA"/>
    <property type="match status" value="2"/>
</dbReference>
<dbReference type="Gene3D" id="3.30.300.20">
    <property type="match status" value="1"/>
</dbReference>
<dbReference type="HAMAP" id="MF_00195">
    <property type="entry name" value="GTPase_Der"/>
    <property type="match status" value="1"/>
</dbReference>
<evidence type="ECO:0000256" key="5">
    <source>
        <dbReference type="ARBA" id="ARBA00022741"/>
    </source>
</evidence>
<dbReference type="FunFam" id="3.40.50.300:FF:000057">
    <property type="entry name" value="GTPase Der"/>
    <property type="match status" value="1"/>
</dbReference>
<dbReference type="InterPro" id="IPR005225">
    <property type="entry name" value="Small_GTP-bd"/>
</dbReference>
<dbReference type="PANTHER" id="PTHR43834:SF6">
    <property type="entry name" value="GTPASE DER"/>
    <property type="match status" value="1"/>
</dbReference>